<name>A0A6G1IUE8_9PLEO</name>
<dbReference type="Proteomes" id="UP000799291">
    <property type="component" value="Unassembled WGS sequence"/>
</dbReference>
<dbReference type="AlphaFoldDB" id="A0A6G1IUE8"/>
<keyword evidence="2" id="KW-1185">Reference proteome</keyword>
<organism evidence="1 2">
    <name type="scientific">Lentithecium fluviatile CBS 122367</name>
    <dbReference type="NCBI Taxonomy" id="1168545"/>
    <lineage>
        <taxon>Eukaryota</taxon>
        <taxon>Fungi</taxon>
        <taxon>Dikarya</taxon>
        <taxon>Ascomycota</taxon>
        <taxon>Pezizomycotina</taxon>
        <taxon>Dothideomycetes</taxon>
        <taxon>Pleosporomycetidae</taxon>
        <taxon>Pleosporales</taxon>
        <taxon>Massarineae</taxon>
        <taxon>Lentitheciaceae</taxon>
        <taxon>Lentithecium</taxon>
    </lineage>
</organism>
<evidence type="ECO:0000313" key="1">
    <source>
        <dbReference type="EMBL" id="KAF2681862.1"/>
    </source>
</evidence>
<reference evidence="1" key="1">
    <citation type="journal article" date="2020" name="Stud. Mycol.">
        <title>101 Dothideomycetes genomes: a test case for predicting lifestyles and emergence of pathogens.</title>
        <authorList>
            <person name="Haridas S."/>
            <person name="Albert R."/>
            <person name="Binder M."/>
            <person name="Bloem J."/>
            <person name="Labutti K."/>
            <person name="Salamov A."/>
            <person name="Andreopoulos B."/>
            <person name="Baker S."/>
            <person name="Barry K."/>
            <person name="Bills G."/>
            <person name="Bluhm B."/>
            <person name="Cannon C."/>
            <person name="Castanera R."/>
            <person name="Culley D."/>
            <person name="Daum C."/>
            <person name="Ezra D."/>
            <person name="Gonzalez J."/>
            <person name="Henrissat B."/>
            <person name="Kuo A."/>
            <person name="Liang C."/>
            <person name="Lipzen A."/>
            <person name="Lutzoni F."/>
            <person name="Magnuson J."/>
            <person name="Mondo S."/>
            <person name="Nolan M."/>
            <person name="Ohm R."/>
            <person name="Pangilinan J."/>
            <person name="Park H.-J."/>
            <person name="Ramirez L."/>
            <person name="Alfaro M."/>
            <person name="Sun H."/>
            <person name="Tritt A."/>
            <person name="Yoshinaga Y."/>
            <person name="Zwiers L.-H."/>
            <person name="Turgeon B."/>
            <person name="Goodwin S."/>
            <person name="Spatafora J."/>
            <person name="Crous P."/>
            <person name="Grigoriev I."/>
        </authorList>
    </citation>
    <scope>NUCLEOTIDE SEQUENCE</scope>
    <source>
        <strain evidence="1">CBS 122367</strain>
    </source>
</reference>
<gene>
    <name evidence="1" type="ORF">K458DRAFT_391376</name>
</gene>
<evidence type="ECO:0000313" key="2">
    <source>
        <dbReference type="Proteomes" id="UP000799291"/>
    </source>
</evidence>
<dbReference type="OrthoDB" id="3700112at2759"/>
<sequence length="143" mass="16723">MPARLPPHNSHATDNLDLGPDKTYFFADRDENTTYRLMIDAYRLYDEESYFNGVKYCTGYKFKGLQRFLDKVEKRRECEKLAMELWHLSDVQMDMGVEVNEWMRYGGPPVRISLRLYGWDIMGMVLKGAMEELSDGKGLIIHA</sequence>
<dbReference type="EMBL" id="MU005589">
    <property type="protein sequence ID" value="KAF2681862.1"/>
    <property type="molecule type" value="Genomic_DNA"/>
</dbReference>
<proteinExistence type="predicted"/>
<accession>A0A6G1IUE8</accession>
<protein>
    <submittedName>
        <fullName evidence="1">Uncharacterized protein</fullName>
    </submittedName>
</protein>